<feature type="domain" description="CUB" evidence="1">
    <location>
        <begin position="15"/>
        <end position="73"/>
    </location>
</feature>
<dbReference type="VEuPathDB" id="VectorBase:PPAPM1_001775"/>
<dbReference type="InterPro" id="IPR058698">
    <property type="entry name" value="CUB_metazoa"/>
</dbReference>
<reference evidence="2" key="1">
    <citation type="submission" date="2022-08" db="UniProtKB">
        <authorList>
            <consortium name="EnsemblMetazoa"/>
        </authorList>
    </citation>
    <scope>IDENTIFICATION</scope>
    <source>
        <strain evidence="2">Israel</strain>
    </source>
</reference>
<dbReference type="Pfam" id="PF26080">
    <property type="entry name" value="CUB_animal"/>
    <property type="match status" value="1"/>
</dbReference>
<dbReference type="VEuPathDB" id="VectorBase:PPAI000644"/>
<proteinExistence type="predicted"/>
<dbReference type="EnsemblMetazoa" id="PPAI000644-RA">
    <property type="protein sequence ID" value="PPAI000644-PA"/>
    <property type="gene ID" value="PPAI000644"/>
</dbReference>
<evidence type="ECO:0000259" key="1">
    <source>
        <dbReference type="Pfam" id="PF26080"/>
    </source>
</evidence>
<evidence type="ECO:0000313" key="2">
    <source>
        <dbReference type="EnsemblMetazoa" id="PPAI000644-PA"/>
    </source>
</evidence>
<accession>A0A1B0CZX2</accession>
<sequence>MTLPCIVEDFIGANDVSMCRPVHCGSSLCPPGQTPCRLETSVTPFGIGFHFGDGINKGSPEENIGACLRWTQMPCL</sequence>
<dbReference type="AlphaFoldDB" id="A0A1B0CZX2"/>
<protein>
    <recommendedName>
        <fullName evidence="1">CUB domain-containing protein</fullName>
    </recommendedName>
</protein>
<dbReference type="EMBL" id="AJVK01009767">
    <property type="status" value="NOT_ANNOTATED_CDS"/>
    <property type="molecule type" value="Genomic_DNA"/>
</dbReference>
<evidence type="ECO:0000313" key="3">
    <source>
        <dbReference type="Proteomes" id="UP000092462"/>
    </source>
</evidence>
<dbReference type="Proteomes" id="UP000092462">
    <property type="component" value="Unassembled WGS sequence"/>
</dbReference>
<name>A0A1B0CZX2_PHLPP</name>
<keyword evidence="3" id="KW-1185">Reference proteome</keyword>
<organism evidence="2 3">
    <name type="scientific">Phlebotomus papatasi</name>
    <name type="common">Sandfly</name>
    <dbReference type="NCBI Taxonomy" id="29031"/>
    <lineage>
        <taxon>Eukaryota</taxon>
        <taxon>Metazoa</taxon>
        <taxon>Ecdysozoa</taxon>
        <taxon>Arthropoda</taxon>
        <taxon>Hexapoda</taxon>
        <taxon>Insecta</taxon>
        <taxon>Pterygota</taxon>
        <taxon>Neoptera</taxon>
        <taxon>Endopterygota</taxon>
        <taxon>Diptera</taxon>
        <taxon>Nematocera</taxon>
        <taxon>Psychodoidea</taxon>
        <taxon>Psychodidae</taxon>
        <taxon>Phlebotomus</taxon>
        <taxon>Phlebotomus</taxon>
    </lineage>
</organism>